<keyword evidence="2" id="KW-1133">Transmembrane helix</keyword>
<dbReference type="EMBL" id="BSXN01001700">
    <property type="protein sequence ID" value="GME74148.1"/>
    <property type="molecule type" value="Genomic_DNA"/>
</dbReference>
<keyword evidence="2" id="KW-0812">Transmembrane</keyword>
<gene>
    <name evidence="3" type="ORF">Cboi02_000430800</name>
</gene>
<organism evidence="3 4">
    <name type="scientific">Candida boidinii</name>
    <name type="common">Yeast</name>
    <dbReference type="NCBI Taxonomy" id="5477"/>
    <lineage>
        <taxon>Eukaryota</taxon>
        <taxon>Fungi</taxon>
        <taxon>Dikarya</taxon>
        <taxon>Ascomycota</taxon>
        <taxon>Saccharomycotina</taxon>
        <taxon>Pichiomycetes</taxon>
        <taxon>Pichiales</taxon>
        <taxon>Pichiaceae</taxon>
        <taxon>Ogataea</taxon>
        <taxon>Ogataea/Candida clade</taxon>
    </lineage>
</organism>
<comment type="caution">
    <text evidence="3">The sequence shown here is derived from an EMBL/GenBank/DDBJ whole genome shotgun (WGS) entry which is preliminary data.</text>
</comment>
<dbReference type="AlphaFoldDB" id="A0A9W6T1N6"/>
<evidence type="ECO:0000313" key="3">
    <source>
        <dbReference type="EMBL" id="GME74148.1"/>
    </source>
</evidence>
<evidence type="ECO:0000256" key="1">
    <source>
        <dbReference type="SAM" id="MobiDB-lite"/>
    </source>
</evidence>
<reference evidence="3" key="1">
    <citation type="submission" date="2023-04" db="EMBL/GenBank/DDBJ databases">
        <title>Candida boidinii NBRC 10035.</title>
        <authorList>
            <person name="Ichikawa N."/>
            <person name="Sato H."/>
            <person name="Tonouchi N."/>
        </authorList>
    </citation>
    <scope>NUCLEOTIDE SEQUENCE</scope>
    <source>
        <strain evidence="3">NBRC 10035</strain>
    </source>
</reference>
<keyword evidence="4" id="KW-1185">Reference proteome</keyword>
<feature type="transmembrane region" description="Helical" evidence="2">
    <location>
        <begin position="26"/>
        <end position="45"/>
    </location>
</feature>
<keyword evidence="2" id="KW-0472">Membrane</keyword>
<accession>A0A9W6T1N6</accession>
<feature type="region of interest" description="Disordered" evidence="1">
    <location>
        <begin position="413"/>
        <end position="434"/>
    </location>
</feature>
<evidence type="ECO:0000313" key="4">
    <source>
        <dbReference type="Proteomes" id="UP001165120"/>
    </source>
</evidence>
<proteinExistence type="predicted"/>
<protein>
    <submittedName>
        <fullName evidence="3">Unnamed protein product</fullName>
    </submittedName>
</protein>
<sequence length="453" mass="51165">MKVLEHCITIVDLLKEKLNSSDFHSFYPFFYTFAYQTLVVIYTFMKLGYSKIKQFYDEISKMRYLLINLFNKVDIKKWRPAAIMIIKYIDEMCDVFFKEHSESMLVGVNNGINVIHTRNSLNNSNNNNDNNNIDSHMNDSDKIQISPPPSVMSTMHMPNGFPQQIVHEQQHGSPQLPQLMVGAHQNQQQVLPQPLQPHGLQPIINSNLQHQQQISTPLVMTNETRTSMSDSFINSQVPHAQEQFVEKRHCSLNFINNGKDKDGDFNKNTYSIANDPRETQITGITGNFTIHTVPENIQNGATLKVNDTNTDNINNNTNNNNRLNGINRNINSDSNGNNNSNLNYHSLSQLLLSNFNFDTFIASSNGTTGASSNNINASAGSHNMMSPNDDNFVIDPLLGFDLNDPFFVQNPSNFNVARPDPPMHENSEDSLSLTFSDKDDTGYLSISARHSNN</sequence>
<name>A0A9W6T1N6_CANBO</name>
<evidence type="ECO:0000256" key="2">
    <source>
        <dbReference type="SAM" id="Phobius"/>
    </source>
</evidence>
<dbReference type="Proteomes" id="UP001165120">
    <property type="component" value="Unassembled WGS sequence"/>
</dbReference>